<evidence type="ECO:0000313" key="2">
    <source>
        <dbReference type="EMBL" id="WUR15188.1"/>
    </source>
</evidence>
<evidence type="ECO:0008006" key="4">
    <source>
        <dbReference type="Google" id="ProtNLM"/>
    </source>
</evidence>
<feature type="compositionally biased region" description="Basic and acidic residues" evidence="1">
    <location>
        <begin position="12"/>
        <end position="21"/>
    </location>
</feature>
<evidence type="ECO:0000313" key="3">
    <source>
        <dbReference type="Proteomes" id="UP000321323"/>
    </source>
</evidence>
<sequence>MSQPNTPQQPDPSEKGRHMMNEPDIGSGEKTPGERETDEQIRQISPNRQSDQSREPGKP</sequence>
<feature type="region of interest" description="Disordered" evidence="1">
    <location>
        <begin position="1"/>
        <end position="59"/>
    </location>
</feature>
<accession>A0ABZ1UR72</accession>
<feature type="compositionally biased region" description="Basic and acidic residues" evidence="1">
    <location>
        <begin position="31"/>
        <end position="41"/>
    </location>
</feature>
<keyword evidence="3" id="KW-1185">Reference proteome</keyword>
<gene>
    <name evidence="2" type="ORF">E7V67_008800</name>
</gene>
<name>A0ABZ1UR72_9BURK</name>
<dbReference type="EMBL" id="CP136508">
    <property type="protein sequence ID" value="WUR15188.1"/>
    <property type="molecule type" value="Genomic_DNA"/>
</dbReference>
<organism evidence="2 3">
    <name type="scientific">[Empedobacter] haloabium</name>
    <dbReference type="NCBI Taxonomy" id="592317"/>
    <lineage>
        <taxon>Bacteria</taxon>
        <taxon>Pseudomonadati</taxon>
        <taxon>Pseudomonadota</taxon>
        <taxon>Betaproteobacteria</taxon>
        <taxon>Burkholderiales</taxon>
        <taxon>Oxalobacteraceae</taxon>
        <taxon>Telluria group</taxon>
        <taxon>Telluria group incertae sedis</taxon>
    </lineage>
</organism>
<proteinExistence type="predicted"/>
<protein>
    <recommendedName>
        <fullName evidence="4">MARCKS-like protein</fullName>
    </recommendedName>
</protein>
<dbReference type="Proteomes" id="UP000321323">
    <property type="component" value="Chromosome"/>
</dbReference>
<evidence type="ECO:0000256" key="1">
    <source>
        <dbReference type="SAM" id="MobiDB-lite"/>
    </source>
</evidence>
<reference evidence="2 3" key="1">
    <citation type="journal article" date="2019" name="Int. J. Syst. Evol. Microbiol.">
        <title>The Draft Whole-Genome Sequence of the Antibiotic Producer Empedobacter haloabium ATCC 31962 Provides Indications for Its Taxonomic Reclassification.</title>
        <authorList>
            <person name="Miess H."/>
            <person name="Arlt P."/>
            <person name="Apel A.K."/>
            <person name="Weber T."/>
            <person name="Nieselt K."/>
            <person name="Hanssen F."/>
            <person name="Czemmel S."/>
            <person name="Nahnsen S."/>
            <person name="Gross H."/>
        </authorList>
    </citation>
    <scope>NUCLEOTIDE SEQUENCE [LARGE SCALE GENOMIC DNA]</scope>
    <source>
        <strain evidence="2 3">ATCC 31962</strain>
    </source>
</reference>